<accession>A0A8H5B0Q2</accession>
<evidence type="ECO:0000259" key="1">
    <source>
        <dbReference type="PROSITE" id="PS50097"/>
    </source>
</evidence>
<dbReference type="InterPro" id="IPR011333">
    <property type="entry name" value="SKP1/BTB/POZ_sf"/>
</dbReference>
<evidence type="ECO:0000313" key="3">
    <source>
        <dbReference type="Proteomes" id="UP000567179"/>
    </source>
</evidence>
<gene>
    <name evidence="2" type="ORF">D9619_013110</name>
</gene>
<name>A0A8H5B0Q2_9AGAR</name>
<protein>
    <recommendedName>
        <fullName evidence="1">BTB domain-containing protein</fullName>
    </recommendedName>
</protein>
<reference evidence="2 3" key="1">
    <citation type="journal article" date="2020" name="ISME J.">
        <title>Uncovering the hidden diversity of litter-decomposition mechanisms in mushroom-forming fungi.</title>
        <authorList>
            <person name="Floudas D."/>
            <person name="Bentzer J."/>
            <person name="Ahren D."/>
            <person name="Johansson T."/>
            <person name="Persson P."/>
            <person name="Tunlid A."/>
        </authorList>
    </citation>
    <scope>NUCLEOTIDE SEQUENCE [LARGE SCALE GENOMIC DNA]</scope>
    <source>
        <strain evidence="2 3">CBS 101986</strain>
    </source>
</reference>
<feature type="domain" description="BTB" evidence="1">
    <location>
        <begin position="40"/>
        <end position="71"/>
    </location>
</feature>
<organism evidence="2 3">
    <name type="scientific">Psilocybe cf. subviscida</name>
    <dbReference type="NCBI Taxonomy" id="2480587"/>
    <lineage>
        <taxon>Eukaryota</taxon>
        <taxon>Fungi</taxon>
        <taxon>Dikarya</taxon>
        <taxon>Basidiomycota</taxon>
        <taxon>Agaricomycotina</taxon>
        <taxon>Agaricomycetes</taxon>
        <taxon>Agaricomycetidae</taxon>
        <taxon>Agaricales</taxon>
        <taxon>Agaricineae</taxon>
        <taxon>Strophariaceae</taxon>
        <taxon>Psilocybe</taxon>
    </lineage>
</organism>
<dbReference type="PROSITE" id="PS50097">
    <property type="entry name" value="BTB"/>
    <property type="match status" value="1"/>
</dbReference>
<dbReference type="InterPro" id="IPR000210">
    <property type="entry name" value="BTB/POZ_dom"/>
</dbReference>
<proteinExistence type="predicted"/>
<evidence type="ECO:0000313" key="2">
    <source>
        <dbReference type="EMBL" id="KAF5313868.1"/>
    </source>
</evidence>
<dbReference type="AlphaFoldDB" id="A0A8H5B0Q2"/>
<sequence length="250" mass="28401">MSAPTLSAIQTLSSSKVLHIRADDHPSSSKHHPLFSFPDADVTLRSLEGTLYRVHSFTLRATSGFFATMFSLPQPKSCAAEYRTDALTQARAESTRDRFPEVLDVYEHDSAIEPLLKLMTGLPVPRWESVDDIERVLTIAEKWDTPGPISSIRYVFSAKHILERDPLRCYVLARHFGWDAESRLASTHTLSLDLQSRVHAHTLDQLASVDLIRLLNLHRRRRDMFRDFLNSPERFAAGNRGDRRAHEAGD</sequence>
<keyword evidence="3" id="KW-1185">Reference proteome</keyword>
<comment type="caution">
    <text evidence="2">The sequence shown here is derived from an EMBL/GenBank/DDBJ whole genome shotgun (WGS) entry which is preliminary data.</text>
</comment>
<dbReference type="OrthoDB" id="2980660at2759"/>
<dbReference type="Proteomes" id="UP000567179">
    <property type="component" value="Unassembled WGS sequence"/>
</dbReference>
<dbReference type="EMBL" id="JAACJJ010000046">
    <property type="protein sequence ID" value="KAF5313868.1"/>
    <property type="molecule type" value="Genomic_DNA"/>
</dbReference>
<dbReference type="Gene3D" id="3.30.710.10">
    <property type="entry name" value="Potassium Channel Kv1.1, Chain A"/>
    <property type="match status" value="1"/>
</dbReference>